<reference evidence="1" key="1">
    <citation type="submission" date="2018-06" db="EMBL/GenBank/DDBJ databases">
        <authorList>
            <person name="Zhirakovskaya E."/>
        </authorList>
    </citation>
    <scope>NUCLEOTIDE SEQUENCE</scope>
</reference>
<proteinExistence type="predicted"/>
<organism evidence="1">
    <name type="scientific">hydrothermal vent metagenome</name>
    <dbReference type="NCBI Taxonomy" id="652676"/>
    <lineage>
        <taxon>unclassified sequences</taxon>
        <taxon>metagenomes</taxon>
        <taxon>ecological metagenomes</taxon>
    </lineage>
</organism>
<gene>
    <name evidence="1" type="ORF">MNBD_ALPHA06-708</name>
</gene>
<dbReference type="EMBL" id="UOEE01000103">
    <property type="protein sequence ID" value="VAV90150.1"/>
    <property type="molecule type" value="Genomic_DNA"/>
</dbReference>
<accession>A0A3B0RAH3</accession>
<sequence>WGLPDPAAVTGSKTKIATAFEQTYAQLQDRIYAMLELDLAQMSAAQITSALQQIGQMDGAA</sequence>
<evidence type="ECO:0000313" key="1">
    <source>
        <dbReference type="EMBL" id="VAV90150.1"/>
    </source>
</evidence>
<dbReference type="AlphaFoldDB" id="A0A3B0RAH3"/>
<feature type="non-terminal residue" evidence="1">
    <location>
        <position position="1"/>
    </location>
</feature>
<name>A0A3B0RAH3_9ZZZZ</name>
<evidence type="ECO:0008006" key="2">
    <source>
        <dbReference type="Google" id="ProtNLM"/>
    </source>
</evidence>
<protein>
    <recommendedName>
        <fullName evidence="2">Protein-tyrosine-phosphatase</fullName>
    </recommendedName>
</protein>